<dbReference type="InterPro" id="IPR004839">
    <property type="entry name" value="Aminotransferase_I/II_large"/>
</dbReference>
<dbReference type="Proteomes" id="UP001500618">
    <property type="component" value="Unassembled WGS sequence"/>
</dbReference>
<name>A0ABN2GQ76_9ACTN</name>
<evidence type="ECO:0000259" key="7">
    <source>
        <dbReference type="Pfam" id="PF00155"/>
    </source>
</evidence>
<dbReference type="GO" id="GO:0008483">
    <property type="term" value="F:transaminase activity"/>
    <property type="evidence" value="ECO:0007669"/>
    <property type="project" value="UniProtKB-KW"/>
</dbReference>
<dbReference type="Gene3D" id="3.90.1150.10">
    <property type="entry name" value="Aspartate Aminotransferase, domain 1"/>
    <property type="match status" value="1"/>
</dbReference>
<keyword evidence="5" id="KW-0663">Pyridoxal phosphate</keyword>
<dbReference type="Gene3D" id="3.40.640.10">
    <property type="entry name" value="Type I PLP-dependent aspartate aminotransferase-like (Major domain)"/>
    <property type="match status" value="1"/>
</dbReference>
<evidence type="ECO:0000313" key="8">
    <source>
        <dbReference type="EMBL" id="GAA1674339.1"/>
    </source>
</evidence>
<dbReference type="InterPro" id="IPR015422">
    <property type="entry name" value="PyrdxlP-dep_Trfase_small"/>
</dbReference>
<dbReference type="Pfam" id="PF00155">
    <property type="entry name" value="Aminotran_1_2"/>
    <property type="match status" value="1"/>
</dbReference>
<evidence type="ECO:0000313" key="9">
    <source>
        <dbReference type="Proteomes" id="UP001500618"/>
    </source>
</evidence>
<reference evidence="8 9" key="1">
    <citation type="journal article" date="2019" name="Int. J. Syst. Evol. Microbiol.">
        <title>The Global Catalogue of Microorganisms (GCM) 10K type strain sequencing project: providing services to taxonomists for standard genome sequencing and annotation.</title>
        <authorList>
            <consortium name="The Broad Institute Genomics Platform"/>
            <consortium name="The Broad Institute Genome Sequencing Center for Infectious Disease"/>
            <person name="Wu L."/>
            <person name="Ma J."/>
        </authorList>
    </citation>
    <scope>NUCLEOTIDE SEQUENCE [LARGE SCALE GENOMIC DNA]</scope>
    <source>
        <strain evidence="8 9">JCM 14718</strain>
    </source>
</reference>
<evidence type="ECO:0000256" key="1">
    <source>
        <dbReference type="ARBA" id="ARBA00001933"/>
    </source>
</evidence>
<keyword evidence="3 6" id="KW-0032">Aminotransferase</keyword>
<dbReference type="InterPro" id="IPR004838">
    <property type="entry name" value="NHTrfase_class1_PyrdxlP-BS"/>
</dbReference>
<evidence type="ECO:0000256" key="6">
    <source>
        <dbReference type="RuleBase" id="RU000481"/>
    </source>
</evidence>
<dbReference type="RefSeq" id="WP_344309914.1">
    <property type="nucleotide sequence ID" value="NZ_BAAANY010000008.1"/>
</dbReference>
<keyword evidence="9" id="KW-1185">Reference proteome</keyword>
<dbReference type="InterPro" id="IPR050596">
    <property type="entry name" value="AspAT/PAT-like"/>
</dbReference>
<comment type="cofactor">
    <cofactor evidence="1 6">
        <name>pyridoxal 5'-phosphate</name>
        <dbReference type="ChEBI" id="CHEBI:597326"/>
    </cofactor>
</comment>
<dbReference type="EMBL" id="BAAANY010000008">
    <property type="protein sequence ID" value="GAA1674339.1"/>
    <property type="molecule type" value="Genomic_DNA"/>
</dbReference>
<evidence type="ECO:0000256" key="2">
    <source>
        <dbReference type="ARBA" id="ARBA00007441"/>
    </source>
</evidence>
<organism evidence="8 9">
    <name type="scientific">Fodinicola feengrottensis</name>
    <dbReference type="NCBI Taxonomy" id="435914"/>
    <lineage>
        <taxon>Bacteria</taxon>
        <taxon>Bacillati</taxon>
        <taxon>Actinomycetota</taxon>
        <taxon>Actinomycetes</taxon>
        <taxon>Mycobacteriales</taxon>
        <taxon>Fodinicola</taxon>
    </lineage>
</organism>
<proteinExistence type="inferred from homology"/>
<evidence type="ECO:0000256" key="4">
    <source>
        <dbReference type="ARBA" id="ARBA00022679"/>
    </source>
</evidence>
<comment type="similarity">
    <text evidence="2 6">Belongs to the class-I pyridoxal-phosphate-dependent aminotransferase family.</text>
</comment>
<dbReference type="EC" id="2.6.1.-" evidence="6"/>
<keyword evidence="4 6" id="KW-0808">Transferase</keyword>
<evidence type="ECO:0000256" key="3">
    <source>
        <dbReference type="ARBA" id="ARBA00022576"/>
    </source>
</evidence>
<comment type="caution">
    <text evidence="8">The sequence shown here is derived from an EMBL/GenBank/DDBJ whole genome shotgun (WGS) entry which is preliminary data.</text>
</comment>
<evidence type="ECO:0000256" key="5">
    <source>
        <dbReference type="ARBA" id="ARBA00022898"/>
    </source>
</evidence>
<dbReference type="SUPFAM" id="SSF53383">
    <property type="entry name" value="PLP-dependent transferases"/>
    <property type="match status" value="1"/>
</dbReference>
<feature type="domain" description="Aminotransferase class I/classII large" evidence="7">
    <location>
        <begin position="27"/>
        <end position="373"/>
    </location>
</feature>
<dbReference type="PROSITE" id="PS00105">
    <property type="entry name" value="AA_TRANSFER_CLASS_1"/>
    <property type="match status" value="1"/>
</dbReference>
<gene>
    <name evidence="8" type="ORF">GCM10009765_24670</name>
</gene>
<protein>
    <recommendedName>
        <fullName evidence="6">Aminotransferase</fullName>
        <ecNumber evidence="6">2.6.1.-</ecNumber>
    </recommendedName>
</protein>
<dbReference type="CDD" id="cd00609">
    <property type="entry name" value="AAT_like"/>
    <property type="match status" value="1"/>
</dbReference>
<dbReference type="PANTHER" id="PTHR46383">
    <property type="entry name" value="ASPARTATE AMINOTRANSFERASE"/>
    <property type="match status" value="1"/>
</dbReference>
<sequence length="416" mass="43967">MVVHSATLAVNERLAAMRAAGQQVVHLGFGEAGLPVLPEIAEVLTAHAGRNGYGPVIGSPSARTAAAGYFARRGLKTDAAQIAFAPGSKPLLYALIAALPGDVVLPQPAWLTYAAQAALAGKHVIGVPAPAAAGGMPDPALLEETLREARKAGRRPGVLLLTLPDNPTGTMADRALVEQVCRIAENHDLAIISDEIYRDLCHRPQEAVSAASYVPDRTFVTNGLSKAMALGGWRIGFARFPVGPHGEDIRERVIGIASELWSSLAAPMQDVAAYVLDDPDSVMIQVAASRRLHERISLAVYGILTAAGAAVRKPNAAFYSYPDLECFRPALAARGVKGSDDLAEFLLDQYGIGVLSGAAFGDNPGAFRFRVATSLLYGETDEQRWTALSSDHPTELPWIAAALEQLKSGLTALRSL</sequence>
<dbReference type="PANTHER" id="PTHR46383:SF1">
    <property type="entry name" value="ASPARTATE AMINOTRANSFERASE"/>
    <property type="match status" value="1"/>
</dbReference>
<dbReference type="InterPro" id="IPR015421">
    <property type="entry name" value="PyrdxlP-dep_Trfase_major"/>
</dbReference>
<dbReference type="InterPro" id="IPR015424">
    <property type="entry name" value="PyrdxlP-dep_Trfase"/>
</dbReference>
<accession>A0ABN2GQ76</accession>